<dbReference type="EMBL" id="JASNGB010000276">
    <property type="protein sequence ID" value="MDL2345734.1"/>
    <property type="molecule type" value="Genomic_DNA"/>
</dbReference>
<keyword evidence="2" id="KW-1185">Reference proteome</keyword>
<protein>
    <submittedName>
        <fullName evidence="1">Uncharacterized protein</fullName>
    </submittedName>
</protein>
<evidence type="ECO:0000313" key="2">
    <source>
        <dbReference type="Proteomes" id="UP001302059"/>
    </source>
</evidence>
<organism evidence="1 2">
    <name type="scientific">Deinococcus rhizophilus</name>
    <dbReference type="NCBI Taxonomy" id="3049544"/>
    <lineage>
        <taxon>Bacteria</taxon>
        <taxon>Thermotogati</taxon>
        <taxon>Deinococcota</taxon>
        <taxon>Deinococci</taxon>
        <taxon>Deinococcales</taxon>
        <taxon>Deinococcaceae</taxon>
        <taxon>Deinococcus</taxon>
    </lineage>
</organism>
<comment type="caution">
    <text evidence="1">The sequence shown here is derived from an EMBL/GenBank/DDBJ whole genome shotgun (WGS) entry which is preliminary data.</text>
</comment>
<accession>A0ABT7JL13</accession>
<evidence type="ECO:0000313" key="1">
    <source>
        <dbReference type="EMBL" id="MDL2345734.1"/>
    </source>
</evidence>
<name>A0ABT7JL13_9DEIO</name>
<feature type="non-terminal residue" evidence="1">
    <location>
        <position position="1"/>
    </location>
</feature>
<dbReference type="Proteomes" id="UP001302059">
    <property type="component" value="Unassembled WGS sequence"/>
</dbReference>
<sequence>VVETSPLPFLAATPGGAATFTLPTAVTRVDRFRLTGEALQRLDASGRVLASVPHGPGRVGLVGADVVTVAPGGAVRVFGTGLEPVRR</sequence>
<reference evidence="1 2" key="1">
    <citation type="submission" date="2023-05" db="EMBL/GenBank/DDBJ databases">
        <authorList>
            <person name="Gao F."/>
        </authorList>
    </citation>
    <scope>NUCLEOTIDE SEQUENCE [LARGE SCALE GENOMIC DNA]</scope>
    <source>
        <strain evidence="1 2">MIMF12</strain>
    </source>
</reference>
<gene>
    <name evidence="1" type="ORF">QOL99_16495</name>
</gene>
<proteinExistence type="predicted"/>